<keyword evidence="2" id="KW-1185">Reference proteome</keyword>
<proteinExistence type="predicted"/>
<dbReference type="AlphaFoldDB" id="A0ABD1U4M6"/>
<reference evidence="2" key="1">
    <citation type="submission" date="2024-07" db="EMBL/GenBank/DDBJ databases">
        <title>Two chromosome-level genome assemblies of Korean endemic species Abeliophyllum distichum and Forsythia ovata (Oleaceae).</title>
        <authorList>
            <person name="Jang H."/>
        </authorList>
    </citation>
    <scope>NUCLEOTIDE SEQUENCE [LARGE SCALE GENOMIC DNA]</scope>
</reference>
<protein>
    <submittedName>
        <fullName evidence="1">Anthranilate phosphoribosyltransferase</fullName>
    </submittedName>
</protein>
<organism evidence="1 2">
    <name type="scientific">Abeliophyllum distichum</name>
    <dbReference type="NCBI Taxonomy" id="126358"/>
    <lineage>
        <taxon>Eukaryota</taxon>
        <taxon>Viridiplantae</taxon>
        <taxon>Streptophyta</taxon>
        <taxon>Embryophyta</taxon>
        <taxon>Tracheophyta</taxon>
        <taxon>Spermatophyta</taxon>
        <taxon>Magnoliopsida</taxon>
        <taxon>eudicotyledons</taxon>
        <taxon>Gunneridae</taxon>
        <taxon>Pentapetalae</taxon>
        <taxon>asterids</taxon>
        <taxon>lamiids</taxon>
        <taxon>Lamiales</taxon>
        <taxon>Oleaceae</taxon>
        <taxon>Forsythieae</taxon>
        <taxon>Abeliophyllum</taxon>
    </lineage>
</organism>
<keyword evidence="1" id="KW-0328">Glycosyltransferase</keyword>
<name>A0ABD1U4M6_9LAMI</name>
<accession>A0ABD1U4M6</accession>
<dbReference type="GO" id="GO:0016757">
    <property type="term" value="F:glycosyltransferase activity"/>
    <property type="evidence" value="ECO:0007669"/>
    <property type="project" value="UniProtKB-KW"/>
</dbReference>
<gene>
    <name evidence="1" type="ORF">Adt_15835</name>
</gene>
<comment type="caution">
    <text evidence="1">The sequence shown here is derived from an EMBL/GenBank/DDBJ whole genome shotgun (WGS) entry which is preliminary data.</text>
</comment>
<dbReference type="Proteomes" id="UP001604336">
    <property type="component" value="Unassembled WGS sequence"/>
</dbReference>
<evidence type="ECO:0000313" key="2">
    <source>
        <dbReference type="Proteomes" id="UP001604336"/>
    </source>
</evidence>
<keyword evidence="1" id="KW-0808">Transferase</keyword>
<evidence type="ECO:0000313" key="1">
    <source>
        <dbReference type="EMBL" id="KAL2519588.1"/>
    </source>
</evidence>
<dbReference type="EMBL" id="JBFOLK010000004">
    <property type="protein sequence ID" value="KAL2519588.1"/>
    <property type="molecule type" value="Genomic_DNA"/>
</dbReference>
<sequence length="153" mass="16883">MKSLINSDSILSPIPALKIKPQTVFQKPSFRLLTTTKNCGLSIKAVLYSATVDDELGLSESHIRNPAISTTYRNPKFRRPNQTVLEAQTKVCTGPTQTKPLNEEQAFKVLDTILRSVKGELKDEEKVSEAQLGAFFAAMTIRVNTFPGANAME</sequence>